<evidence type="ECO:0008006" key="4">
    <source>
        <dbReference type="Google" id="ProtNLM"/>
    </source>
</evidence>
<organism evidence="2 3">
    <name type="scientific">Nocardia tengchongensis</name>
    <dbReference type="NCBI Taxonomy" id="2055889"/>
    <lineage>
        <taxon>Bacteria</taxon>
        <taxon>Bacillati</taxon>
        <taxon>Actinomycetota</taxon>
        <taxon>Actinomycetes</taxon>
        <taxon>Mycobacteriales</taxon>
        <taxon>Nocardiaceae</taxon>
        <taxon>Nocardia</taxon>
    </lineage>
</organism>
<evidence type="ECO:0000256" key="1">
    <source>
        <dbReference type="SAM" id="MobiDB-lite"/>
    </source>
</evidence>
<gene>
    <name evidence="2" type="ORF">KHQ06_15955</name>
</gene>
<accession>A0ABX8CW66</accession>
<feature type="region of interest" description="Disordered" evidence="1">
    <location>
        <begin position="1"/>
        <end position="21"/>
    </location>
</feature>
<proteinExistence type="predicted"/>
<dbReference type="Proteomes" id="UP000683310">
    <property type="component" value="Chromosome"/>
</dbReference>
<evidence type="ECO:0000313" key="2">
    <source>
        <dbReference type="EMBL" id="QVI24133.1"/>
    </source>
</evidence>
<dbReference type="EMBL" id="CP074371">
    <property type="protein sequence ID" value="QVI24133.1"/>
    <property type="molecule type" value="Genomic_DNA"/>
</dbReference>
<name>A0ABX8CW66_9NOCA</name>
<keyword evidence="3" id="KW-1185">Reference proteome</keyword>
<reference evidence="2 3" key="1">
    <citation type="submission" date="2021-04" db="EMBL/GenBank/DDBJ databases">
        <title>Nocardia tengchongensis.</title>
        <authorList>
            <person name="Zhuang k."/>
            <person name="Ran Y."/>
            <person name="Li W."/>
        </authorList>
    </citation>
    <scope>NUCLEOTIDE SEQUENCE [LARGE SCALE GENOMIC DNA]</scope>
    <source>
        <strain evidence="2 3">CFH S0057</strain>
    </source>
</reference>
<protein>
    <recommendedName>
        <fullName evidence="4">Type II toxin-antitoxin system HicB family antitoxin</fullName>
    </recommendedName>
</protein>
<evidence type="ECO:0000313" key="3">
    <source>
        <dbReference type="Proteomes" id="UP000683310"/>
    </source>
</evidence>
<sequence length="111" mass="12160">MACALSRAEEPNGKKSTQHWHQLPTNVVLDLGESDPAVVLAWQPDPDTGVQAYLSLVEAAALAEALITTLEHCESFTSNDGQDSVPDWVRDPFPNGIPRYFGPDARPLEEF</sequence>